<dbReference type="FunFam" id="3.30.70.580:FF:000002">
    <property type="entry name" value="tRNA pseudouridine synthase"/>
    <property type="match status" value="1"/>
</dbReference>
<name>A0AA39JQ07_9AGAR</name>
<feature type="binding site" evidence="6">
    <location>
        <position position="277"/>
    </location>
    <ligand>
        <name>substrate</name>
    </ligand>
</feature>
<feature type="compositionally biased region" description="Polar residues" evidence="7">
    <location>
        <begin position="102"/>
        <end position="111"/>
    </location>
</feature>
<feature type="compositionally biased region" description="Basic and acidic residues" evidence="7">
    <location>
        <begin position="132"/>
        <end position="149"/>
    </location>
</feature>
<dbReference type="PANTHER" id="PTHR11142">
    <property type="entry name" value="PSEUDOURIDYLATE SYNTHASE"/>
    <property type="match status" value="1"/>
</dbReference>
<dbReference type="InterPro" id="IPR020097">
    <property type="entry name" value="PsdUridine_synth_TruA_a/b_dom"/>
</dbReference>
<reference evidence="9" key="1">
    <citation type="submission" date="2023-06" db="EMBL/GenBank/DDBJ databases">
        <authorList>
            <consortium name="Lawrence Berkeley National Laboratory"/>
            <person name="Ahrendt S."/>
            <person name="Sahu N."/>
            <person name="Indic B."/>
            <person name="Wong-Bajracharya J."/>
            <person name="Merenyi Z."/>
            <person name="Ke H.-M."/>
            <person name="Monk M."/>
            <person name="Kocsube S."/>
            <person name="Drula E."/>
            <person name="Lipzen A."/>
            <person name="Balint B."/>
            <person name="Henrissat B."/>
            <person name="Andreopoulos B."/>
            <person name="Martin F.M."/>
            <person name="Harder C.B."/>
            <person name="Rigling D."/>
            <person name="Ford K.L."/>
            <person name="Foster G.D."/>
            <person name="Pangilinan J."/>
            <person name="Papanicolaou A."/>
            <person name="Barry K."/>
            <person name="LaButti K."/>
            <person name="Viragh M."/>
            <person name="Koriabine M."/>
            <person name="Yan M."/>
            <person name="Riley R."/>
            <person name="Champramary S."/>
            <person name="Plett K.L."/>
            <person name="Tsai I.J."/>
            <person name="Slot J."/>
            <person name="Sipos G."/>
            <person name="Plett J."/>
            <person name="Nagy L.G."/>
            <person name="Grigoriev I.V."/>
        </authorList>
    </citation>
    <scope>NUCLEOTIDE SEQUENCE</scope>
    <source>
        <strain evidence="9">FPL87.14</strain>
    </source>
</reference>
<dbReference type="Gene3D" id="3.30.70.660">
    <property type="entry name" value="Pseudouridine synthase I, catalytic domain, C-terminal subdomain"/>
    <property type="match status" value="1"/>
</dbReference>
<dbReference type="InterPro" id="IPR020094">
    <property type="entry name" value="TruA/RsuA/RluB/E/F_N"/>
</dbReference>
<dbReference type="InterPro" id="IPR020103">
    <property type="entry name" value="PsdUridine_synth_cat_dom_sf"/>
</dbReference>
<dbReference type="PANTHER" id="PTHR11142:SF4">
    <property type="entry name" value="PSEUDOURIDYLATE SYNTHASE 1 HOMOLOG"/>
    <property type="match status" value="1"/>
</dbReference>
<feature type="domain" description="Pseudouridine synthase I TruA alpha/beta" evidence="8">
    <location>
        <begin position="352"/>
        <end position="456"/>
    </location>
</feature>
<comment type="catalytic activity">
    <reaction evidence="4">
        <text>a uridine in tRNA = a pseudouridine in tRNA</text>
        <dbReference type="Rhea" id="RHEA:54572"/>
        <dbReference type="Rhea" id="RHEA-COMP:13339"/>
        <dbReference type="Rhea" id="RHEA-COMP:13934"/>
        <dbReference type="ChEBI" id="CHEBI:65314"/>
        <dbReference type="ChEBI" id="CHEBI:65315"/>
    </reaction>
</comment>
<evidence type="ECO:0000259" key="8">
    <source>
        <dbReference type="Pfam" id="PF01416"/>
    </source>
</evidence>
<evidence type="ECO:0000256" key="5">
    <source>
        <dbReference type="PIRSR" id="PIRSR641708-1"/>
    </source>
</evidence>
<accession>A0AA39JQ07</accession>
<feature type="compositionally biased region" description="Basic and acidic residues" evidence="7">
    <location>
        <begin position="583"/>
        <end position="594"/>
    </location>
</feature>
<feature type="compositionally biased region" description="Basic residues" evidence="7">
    <location>
        <begin position="117"/>
        <end position="131"/>
    </location>
</feature>
<feature type="region of interest" description="Disordered" evidence="7">
    <location>
        <begin position="42"/>
        <end position="84"/>
    </location>
</feature>
<evidence type="ECO:0000256" key="3">
    <source>
        <dbReference type="ARBA" id="ARBA00023235"/>
    </source>
</evidence>
<feature type="compositionally biased region" description="Acidic residues" evidence="7">
    <location>
        <begin position="572"/>
        <end position="582"/>
    </location>
</feature>
<feature type="region of interest" description="Disordered" evidence="7">
    <location>
        <begin position="563"/>
        <end position="594"/>
    </location>
</feature>
<dbReference type="NCBIfam" id="TIGR00071">
    <property type="entry name" value="hisT_truA"/>
    <property type="match status" value="1"/>
</dbReference>
<keyword evidence="3" id="KW-0413">Isomerase</keyword>
<dbReference type="Pfam" id="PF01416">
    <property type="entry name" value="PseudoU_synth_1"/>
    <property type="match status" value="1"/>
</dbReference>
<dbReference type="Gene3D" id="3.30.70.580">
    <property type="entry name" value="Pseudouridine synthase I, catalytic domain, N-terminal subdomain"/>
    <property type="match status" value="1"/>
</dbReference>
<comment type="caution">
    <text evidence="9">The sequence shown here is derived from an EMBL/GenBank/DDBJ whole genome shotgun (WGS) entry which is preliminary data.</text>
</comment>
<evidence type="ECO:0000256" key="2">
    <source>
        <dbReference type="ARBA" id="ARBA00022694"/>
    </source>
</evidence>
<dbReference type="GO" id="GO:0005634">
    <property type="term" value="C:nucleus"/>
    <property type="evidence" value="ECO:0007669"/>
    <property type="project" value="TreeGrafter"/>
</dbReference>
<gene>
    <name evidence="9" type="ORF">EV421DRAFT_225563</name>
</gene>
<dbReference type="CDD" id="cd02568">
    <property type="entry name" value="PseudoU_synth_PUS1_PUS2"/>
    <property type="match status" value="1"/>
</dbReference>
<dbReference type="InterPro" id="IPR001406">
    <property type="entry name" value="PsdUridine_synth_TruA"/>
</dbReference>
<proteinExistence type="inferred from homology"/>
<feature type="active site" description="Nucleophile" evidence="5">
    <location>
        <position position="218"/>
    </location>
</feature>
<evidence type="ECO:0000313" key="9">
    <source>
        <dbReference type="EMBL" id="KAK0446811.1"/>
    </source>
</evidence>
<protein>
    <submittedName>
        <fullName evidence="9">Pseudouridylate synthase</fullName>
    </submittedName>
</protein>
<dbReference type="GO" id="GO:0031119">
    <property type="term" value="P:tRNA pseudouridine synthesis"/>
    <property type="evidence" value="ECO:0007669"/>
    <property type="project" value="InterPro"/>
</dbReference>
<dbReference type="GO" id="GO:1990481">
    <property type="term" value="P:mRNA pseudouridine synthesis"/>
    <property type="evidence" value="ECO:0007669"/>
    <property type="project" value="TreeGrafter"/>
</dbReference>
<sequence length="594" mass="66944">MLKTVICSWRGHCYTKISLAPFSLLTHLCTTSTTTSTRKMSFSADVLGGKRPGEEASVNPEPPAKRPRTVDGEHAETASDSTTAMDAILPVSDALVDDIAQSTSTVDTSSKLPDGKGKRKEKKNVGRRSRGTRVEGPRPEGGEQSREPRLPKRMCALLLGFCGSGYRGMQFQRAQSGRPAVTTIEGTLFDALVRAGAISKDNSDDPVKVNLQRAARTDAGVHAAGNVVSLKMIPFVPGQGDMLTRINQELPPDIRVWDFVRTKNAFNARLLCDSRKYTYFFPSYLLIPPKPGSALFRNIEQYMSTLPSGPVSPTCDFWSNLDLKTLTLEEELRRKRSWRVDSIHLERLRTTAKRYEGTHNFHNFTVARNPKDGTNKRYMKVIDVLDPQTHGDTEWIPVVFHGQSFMLHQRKMMFALIMSCRTGTPDSVINELYSLRRMVIPKVPALGLLLECPIYDVYNMNVIPVNQNLEPSDPSFRPPIDFAKQAEKMAEFKQKFIYTSMRGIEDRKGLFDAWIRSVDAYAGNDLLYYNPEGTIPDVCVIKDGERRLHPFKERKIFNRTDFGDDGEGKVEIEDEEGEEEDVRMDKKTLEEMEG</sequence>
<evidence type="ECO:0000313" key="10">
    <source>
        <dbReference type="Proteomes" id="UP001175226"/>
    </source>
</evidence>
<dbReference type="GO" id="GO:0003723">
    <property type="term" value="F:RNA binding"/>
    <property type="evidence" value="ECO:0007669"/>
    <property type="project" value="InterPro"/>
</dbReference>
<feature type="compositionally biased region" description="Basic and acidic residues" evidence="7">
    <location>
        <begin position="68"/>
        <end position="77"/>
    </location>
</feature>
<evidence type="ECO:0000256" key="1">
    <source>
        <dbReference type="ARBA" id="ARBA00009375"/>
    </source>
</evidence>
<evidence type="ECO:0000256" key="4">
    <source>
        <dbReference type="ARBA" id="ARBA00036943"/>
    </source>
</evidence>
<keyword evidence="2" id="KW-0819">tRNA processing</keyword>
<comment type="similarity">
    <text evidence="1">Belongs to the tRNA pseudouridine synthase TruA family.</text>
</comment>
<organism evidence="9 10">
    <name type="scientific">Armillaria borealis</name>
    <dbReference type="NCBI Taxonomy" id="47425"/>
    <lineage>
        <taxon>Eukaryota</taxon>
        <taxon>Fungi</taxon>
        <taxon>Dikarya</taxon>
        <taxon>Basidiomycota</taxon>
        <taxon>Agaricomycotina</taxon>
        <taxon>Agaricomycetes</taxon>
        <taxon>Agaricomycetidae</taxon>
        <taxon>Agaricales</taxon>
        <taxon>Marasmiineae</taxon>
        <taxon>Physalacriaceae</taxon>
        <taxon>Armillaria</taxon>
    </lineage>
</organism>
<evidence type="ECO:0000256" key="7">
    <source>
        <dbReference type="SAM" id="MobiDB-lite"/>
    </source>
</evidence>
<dbReference type="SUPFAM" id="SSF55120">
    <property type="entry name" value="Pseudouridine synthase"/>
    <property type="match status" value="1"/>
</dbReference>
<dbReference type="EMBL" id="JAUEPT010000013">
    <property type="protein sequence ID" value="KAK0446811.1"/>
    <property type="molecule type" value="Genomic_DNA"/>
</dbReference>
<dbReference type="InterPro" id="IPR041708">
    <property type="entry name" value="PUS1/PUS2-like"/>
</dbReference>
<dbReference type="InterPro" id="IPR020095">
    <property type="entry name" value="PsdUridine_synth_TruA_C"/>
</dbReference>
<dbReference type="AlphaFoldDB" id="A0AA39JQ07"/>
<keyword evidence="10" id="KW-1185">Reference proteome</keyword>
<dbReference type="Proteomes" id="UP001175226">
    <property type="component" value="Unassembled WGS sequence"/>
</dbReference>
<feature type="region of interest" description="Disordered" evidence="7">
    <location>
        <begin position="102"/>
        <end position="149"/>
    </location>
</feature>
<dbReference type="GO" id="GO:0009982">
    <property type="term" value="F:pseudouridine synthase activity"/>
    <property type="evidence" value="ECO:0007669"/>
    <property type="project" value="InterPro"/>
</dbReference>
<evidence type="ECO:0000256" key="6">
    <source>
        <dbReference type="PIRSR" id="PIRSR641708-2"/>
    </source>
</evidence>